<dbReference type="Pfam" id="PF07687">
    <property type="entry name" value="M20_dimer"/>
    <property type="match status" value="1"/>
</dbReference>
<dbReference type="PIRSF" id="PIRSF005962">
    <property type="entry name" value="Pept_M20D_amidohydro"/>
    <property type="match status" value="1"/>
</dbReference>
<keyword evidence="2" id="KW-0732">Signal</keyword>
<dbReference type="Pfam" id="PF01546">
    <property type="entry name" value="Peptidase_M20"/>
    <property type="match status" value="1"/>
</dbReference>
<dbReference type="PANTHER" id="PTHR11014">
    <property type="entry name" value="PEPTIDASE M20 FAMILY MEMBER"/>
    <property type="match status" value="1"/>
</dbReference>
<accession>A0ABZ0IRX8</accession>
<protein>
    <submittedName>
        <fullName evidence="4">Amidohydrolase</fullName>
    </submittedName>
</protein>
<evidence type="ECO:0000256" key="2">
    <source>
        <dbReference type="SAM" id="SignalP"/>
    </source>
</evidence>
<keyword evidence="5" id="KW-1185">Reference proteome</keyword>
<dbReference type="SUPFAM" id="SSF53187">
    <property type="entry name" value="Zn-dependent exopeptidases"/>
    <property type="match status" value="1"/>
</dbReference>
<gene>
    <name evidence="4" type="ORF">RT717_04155</name>
</gene>
<dbReference type="InterPro" id="IPR017439">
    <property type="entry name" value="Amidohydrolase"/>
</dbReference>
<dbReference type="Gene3D" id="3.40.630.10">
    <property type="entry name" value="Zn peptidases"/>
    <property type="match status" value="1"/>
</dbReference>
<evidence type="ECO:0000313" key="4">
    <source>
        <dbReference type="EMBL" id="WOK07818.1"/>
    </source>
</evidence>
<sequence>MRKASLFLTSLFITSSLLASGPGSQALDAFVADHMAELKAFYLDRHQSPELSLAEKETSKTLAAELRKLGFEVTENMGGYGVVGVLKNGKGPTVLYRTDMDALPMVEKTGLDYASQVVVADGTGGQVSTMHSCGHDMHMTVWLGTAKAMVDMKSQWKGTLVMIGQPAEEIGAGAKLMLEAGLYEKFPVPDYGVGLHCSPTIPTGKVGFGKGYTMANAEAISIKVFGQGAHGASPHMSIDPVVMASMLVMELQTIVSRNLNPLDNAVVSVGVIKGGTKYNIIPDEVTLELTVRTFTEEVRLKIHQRIKEIARGVAISAGLPEDKYPEVIIPETFTPANFNNEALVDRLLASAVKAIGIGNVVEAEPQMVAEDFSRYGKTTHKVPTTLFWLGTVPPERTAKVAKGEMSLPGLHSPFYYPAIETSIATGVKVTSTGLLDLFKGGK</sequence>
<dbReference type="InterPro" id="IPR002933">
    <property type="entry name" value="Peptidase_M20"/>
</dbReference>
<dbReference type="InterPro" id="IPR011650">
    <property type="entry name" value="Peptidase_M20_dimer"/>
</dbReference>
<evidence type="ECO:0000313" key="5">
    <source>
        <dbReference type="Proteomes" id="UP001302349"/>
    </source>
</evidence>
<dbReference type="SUPFAM" id="SSF55031">
    <property type="entry name" value="Bacterial exopeptidase dimerisation domain"/>
    <property type="match status" value="1"/>
</dbReference>
<dbReference type="PANTHER" id="PTHR11014:SF63">
    <property type="entry name" value="METALLOPEPTIDASE, PUTATIVE (AFU_ORTHOLOGUE AFUA_6G09600)-RELATED"/>
    <property type="match status" value="1"/>
</dbReference>
<dbReference type="EMBL" id="CP136051">
    <property type="protein sequence ID" value="WOK07818.1"/>
    <property type="molecule type" value="Genomic_DNA"/>
</dbReference>
<feature type="domain" description="Peptidase M20 dimerisation" evidence="3">
    <location>
        <begin position="221"/>
        <end position="311"/>
    </location>
</feature>
<evidence type="ECO:0000256" key="1">
    <source>
        <dbReference type="ARBA" id="ARBA00022801"/>
    </source>
</evidence>
<dbReference type="RefSeq" id="WP_317490469.1">
    <property type="nucleotide sequence ID" value="NZ_CP136051.1"/>
</dbReference>
<reference evidence="4 5" key="1">
    <citation type="journal article" date="2023" name="Microbiol. Resour. Announc.">
        <title>Complete Genome Sequence of Imperialibacter roseus strain P4T.</title>
        <authorList>
            <person name="Tizabi D.R."/>
            <person name="Bachvaroff T."/>
            <person name="Hill R.T."/>
        </authorList>
    </citation>
    <scope>NUCLEOTIDE SEQUENCE [LARGE SCALE GENOMIC DNA]</scope>
    <source>
        <strain evidence="4 5">P4T</strain>
    </source>
</reference>
<name>A0ABZ0IRX8_9BACT</name>
<feature type="signal peptide" evidence="2">
    <location>
        <begin position="1"/>
        <end position="19"/>
    </location>
</feature>
<organism evidence="4 5">
    <name type="scientific">Imperialibacter roseus</name>
    <dbReference type="NCBI Taxonomy" id="1324217"/>
    <lineage>
        <taxon>Bacteria</taxon>
        <taxon>Pseudomonadati</taxon>
        <taxon>Bacteroidota</taxon>
        <taxon>Cytophagia</taxon>
        <taxon>Cytophagales</taxon>
        <taxon>Flammeovirgaceae</taxon>
        <taxon>Imperialibacter</taxon>
    </lineage>
</organism>
<dbReference type="Gene3D" id="3.30.70.360">
    <property type="match status" value="1"/>
</dbReference>
<dbReference type="NCBIfam" id="TIGR01891">
    <property type="entry name" value="amidohydrolases"/>
    <property type="match status" value="1"/>
</dbReference>
<feature type="chain" id="PRO_5045780852" evidence="2">
    <location>
        <begin position="20"/>
        <end position="442"/>
    </location>
</feature>
<dbReference type="Proteomes" id="UP001302349">
    <property type="component" value="Chromosome"/>
</dbReference>
<proteinExistence type="predicted"/>
<keyword evidence="1" id="KW-0378">Hydrolase</keyword>
<dbReference type="InterPro" id="IPR036264">
    <property type="entry name" value="Bact_exopeptidase_dim_dom"/>
</dbReference>
<evidence type="ECO:0000259" key="3">
    <source>
        <dbReference type="Pfam" id="PF07687"/>
    </source>
</evidence>